<keyword evidence="1" id="KW-0175">Coiled coil</keyword>
<gene>
    <name evidence="2" type="ORF">AMK59_2832</name>
</gene>
<dbReference type="AlphaFoldDB" id="A0A0T6BBF0"/>
<keyword evidence="3" id="KW-1185">Reference proteome</keyword>
<dbReference type="OrthoDB" id="10639890at2759"/>
<evidence type="ECO:0000256" key="1">
    <source>
        <dbReference type="SAM" id="Coils"/>
    </source>
</evidence>
<organism evidence="2 3">
    <name type="scientific">Oryctes borbonicus</name>
    <dbReference type="NCBI Taxonomy" id="1629725"/>
    <lineage>
        <taxon>Eukaryota</taxon>
        <taxon>Metazoa</taxon>
        <taxon>Ecdysozoa</taxon>
        <taxon>Arthropoda</taxon>
        <taxon>Hexapoda</taxon>
        <taxon>Insecta</taxon>
        <taxon>Pterygota</taxon>
        <taxon>Neoptera</taxon>
        <taxon>Endopterygota</taxon>
        <taxon>Coleoptera</taxon>
        <taxon>Polyphaga</taxon>
        <taxon>Scarabaeiformia</taxon>
        <taxon>Scarabaeidae</taxon>
        <taxon>Dynastinae</taxon>
        <taxon>Oryctes</taxon>
    </lineage>
</organism>
<name>A0A0T6BBF0_9SCAR</name>
<feature type="coiled-coil region" evidence="1">
    <location>
        <begin position="21"/>
        <end position="69"/>
    </location>
</feature>
<dbReference type="Proteomes" id="UP000051574">
    <property type="component" value="Unassembled WGS sequence"/>
</dbReference>
<dbReference type="EMBL" id="LJIG01002276">
    <property type="protein sequence ID" value="KRT84664.1"/>
    <property type="molecule type" value="Genomic_DNA"/>
</dbReference>
<evidence type="ECO:0000313" key="2">
    <source>
        <dbReference type="EMBL" id="KRT84664.1"/>
    </source>
</evidence>
<sequence>EKTFSGDHKSHLPSEYLSSKLRDIDKELIQTKEKCSSKEEDLECIKIDYERVKSTMETYQKLNKNLSSKNSLLHKAIYEKEKQFEDNLKEITQLREDSGNLKEEIYKLNVQLDDFKRITSNLENELIQKESELERMEEKFYRNEKSIEDMNSTLKIKELERNRLVKEIQGQLEEKSKCLEEILSTKEESRSEIKHSLEETKRKLEQEVKKQDYLCKKFVDLENELIEEKNCNKIFKENCESLQEDILNLKETMTKLAEQLTSMEDQNRQLSLENLNLYKSYEDKTKEIQSLIEAKNFIAKRNEELLQDNADIVQKYDIVTKELGSKMSLLDDMKRKLKEIDQLRMENKRIKIESEEILQKMRELSGDDMESDQIDSYSRKEGGALKGRDKKFGRRANFDKLSAWNAKLEEKNAALSEQVAELRERLEKEIEARNFVVARTNTVKDILYERRIRLGRATESAVDIWRPTLEKCILKELFGDDTPPKDEIPLFTAPLDEEMWQLKHQIHATTVLLSHLVMTNCCEQRKNKWKTVFVFYRHPL</sequence>
<protein>
    <submittedName>
        <fullName evidence="2">Uncharacterized protein</fullName>
    </submittedName>
</protein>
<feature type="non-terminal residue" evidence="2">
    <location>
        <position position="1"/>
    </location>
</feature>
<feature type="coiled-coil region" evidence="1">
    <location>
        <begin position="405"/>
        <end position="432"/>
    </location>
</feature>
<proteinExistence type="predicted"/>
<feature type="coiled-coil region" evidence="1">
    <location>
        <begin position="112"/>
        <end position="273"/>
    </location>
</feature>
<reference evidence="2 3" key="1">
    <citation type="submission" date="2015-09" db="EMBL/GenBank/DDBJ databases">
        <title>Draft genome of the scarab beetle Oryctes borbonicus.</title>
        <authorList>
            <person name="Meyer J.M."/>
            <person name="Markov G.V."/>
            <person name="Baskaran P."/>
            <person name="Herrmann M."/>
            <person name="Sommer R.J."/>
            <person name="Roedelsperger C."/>
        </authorList>
    </citation>
    <scope>NUCLEOTIDE SEQUENCE [LARGE SCALE GENOMIC DNA]</scope>
    <source>
        <strain evidence="2">OB123</strain>
        <tissue evidence="2">Whole animal</tissue>
    </source>
</reference>
<evidence type="ECO:0000313" key="3">
    <source>
        <dbReference type="Proteomes" id="UP000051574"/>
    </source>
</evidence>
<accession>A0A0T6BBF0</accession>
<feature type="coiled-coil region" evidence="1">
    <location>
        <begin position="326"/>
        <end position="360"/>
    </location>
</feature>
<comment type="caution">
    <text evidence="2">The sequence shown here is derived from an EMBL/GenBank/DDBJ whole genome shotgun (WGS) entry which is preliminary data.</text>
</comment>